<protein>
    <submittedName>
        <fullName evidence="2">Secreted protein</fullName>
    </submittedName>
</protein>
<evidence type="ECO:0000313" key="3">
    <source>
        <dbReference type="Proteomes" id="UP000001072"/>
    </source>
</evidence>
<dbReference type="GeneID" id="18926343"/>
<keyword evidence="3" id="KW-1185">Reference proteome</keyword>
<dbReference type="InParanoid" id="F4S2X0"/>
<dbReference type="OrthoDB" id="2499306at2759"/>
<sequence length="147" mass="16071">MQSYKFLTAGLMLVLATSVLGQNLTFVSPAAGTVVKPGQKVTLQLKFQSTSPSVSQIAWQLGLNGLEKDLISLGRPLVASLGPEDTGATYKEDEQTYYWDVTLPAADKFLDGFDKTYRLTLSQYYVDTNGFAPNKNLVSVLVNVQKD</sequence>
<dbReference type="VEuPathDB" id="FungiDB:MELLADRAFT_123337"/>
<dbReference type="AlphaFoldDB" id="F4S2X0"/>
<dbReference type="HOGENOM" id="CLU_148187_0_0_1"/>
<dbReference type="EMBL" id="GL883141">
    <property type="protein sequence ID" value="EGG01017.1"/>
    <property type="molecule type" value="Genomic_DNA"/>
</dbReference>
<name>F4S2X0_MELLP</name>
<dbReference type="Proteomes" id="UP000001072">
    <property type="component" value="Unassembled WGS sequence"/>
</dbReference>
<keyword evidence="1" id="KW-0732">Signal</keyword>
<feature type="chain" id="PRO_5003321238" evidence="1">
    <location>
        <begin position="22"/>
        <end position="147"/>
    </location>
</feature>
<gene>
    <name evidence="2" type="ORF">MELLADRAFT_123337</name>
</gene>
<proteinExistence type="predicted"/>
<accession>F4S2X0</accession>
<feature type="signal peptide" evidence="1">
    <location>
        <begin position="1"/>
        <end position="21"/>
    </location>
</feature>
<evidence type="ECO:0000313" key="2">
    <source>
        <dbReference type="EMBL" id="EGG01017.1"/>
    </source>
</evidence>
<dbReference type="KEGG" id="mlr:MELLADRAFT_123337"/>
<organism evidence="3">
    <name type="scientific">Melampsora larici-populina (strain 98AG31 / pathotype 3-4-7)</name>
    <name type="common">Poplar leaf rust fungus</name>
    <dbReference type="NCBI Taxonomy" id="747676"/>
    <lineage>
        <taxon>Eukaryota</taxon>
        <taxon>Fungi</taxon>
        <taxon>Dikarya</taxon>
        <taxon>Basidiomycota</taxon>
        <taxon>Pucciniomycotina</taxon>
        <taxon>Pucciniomycetes</taxon>
        <taxon>Pucciniales</taxon>
        <taxon>Melampsoraceae</taxon>
        <taxon>Melampsora</taxon>
    </lineage>
</organism>
<reference evidence="3" key="1">
    <citation type="journal article" date="2011" name="Proc. Natl. Acad. Sci. U.S.A.">
        <title>Obligate biotrophy features unraveled by the genomic analysis of rust fungi.</title>
        <authorList>
            <person name="Duplessis S."/>
            <person name="Cuomo C.A."/>
            <person name="Lin Y.-C."/>
            <person name="Aerts A."/>
            <person name="Tisserant E."/>
            <person name="Veneault-Fourrey C."/>
            <person name="Joly D.L."/>
            <person name="Hacquard S."/>
            <person name="Amselem J."/>
            <person name="Cantarel B.L."/>
            <person name="Chiu R."/>
            <person name="Coutinho P.M."/>
            <person name="Feau N."/>
            <person name="Field M."/>
            <person name="Frey P."/>
            <person name="Gelhaye E."/>
            <person name="Goldberg J."/>
            <person name="Grabherr M.G."/>
            <person name="Kodira C.D."/>
            <person name="Kohler A."/>
            <person name="Kuees U."/>
            <person name="Lindquist E.A."/>
            <person name="Lucas S.M."/>
            <person name="Mago R."/>
            <person name="Mauceli E."/>
            <person name="Morin E."/>
            <person name="Murat C."/>
            <person name="Pangilinan J.L."/>
            <person name="Park R."/>
            <person name="Pearson M."/>
            <person name="Quesneville H."/>
            <person name="Rouhier N."/>
            <person name="Sakthikumar S."/>
            <person name="Salamov A.A."/>
            <person name="Schmutz J."/>
            <person name="Selles B."/>
            <person name="Shapiro H."/>
            <person name="Tanguay P."/>
            <person name="Tuskan G.A."/>
            <person name="Henrissat B."/>
            <person name="Van de Peer Y."/>
            <person name="Rouze P."/>
            <person name="Ellis J.G."/>
            <person name="Dodds P.N."/>
            <person name="Schein J.E."/>
            <person name="Zhong S."/>
            <person name="Hamelin R.C."/>
            <person name="Grigoriev I.V."/>
            <person name="Szabo L.J."/>
            <person name="Martin F."/>
        </authorList>
    </citation>
    <scope>NUCLEOTIDE SEQUENCE [LARGE SCALE GENOMIC DNA]</scope>
    <source>
        <strain evidence="3">98AG31 / pathotype 3-4-7</strain>
    </source>
</reference>
<dbReference type="RefSeq" id="XP_007415617.1">
    <property type="nucleotide sequence ID" value="XM_007415555.1"/>
</dbReference>
<evidence type="ECO:0000256" key="1">
    <source>
        <dbReference type="SAM" id="SignalP"/>
    </source>
</evidence>